<feature type="region of interest" description="Disordered" evidence="1">
    <location>
        <begin position="115"/>
        <end position="169"/>
    </location>
</feature>
<comment type="caution">
    <text evidence="2">The sequence shown here is derived from an EMBL/GenBank/DDBJ whole genome shotgun (WGS) entry which is preliminary data.</text>
</comment>
<dbReference type="PANTHER" id="PTHR33223">
    <property type="entry name" value="CCHC-TYPE DOMAIN-CONTAINING PROTEIN"/>
    <property type="match status" value="1"/>
</dbReference>
<feature type="compositionally biased region" description="Low complexity" evidence="1">
    <location>
        <begin position="151"/>
        <end position="162"/>
    </location>
</feature>
<keyword evidence="3" id="KW-1185">Reference proteome</keyword>
<dbReference type="Proteomes" id="UP000233551">
    <property type="component" value="Unassembled WGS sequence"/>
</dbReference>
<feature type="compositionally biased region" description="Polar residues" evidence="1">
    <location>
        <begin position="140"/>
        <end position="150"/>
    </location>
</feature>
<reference evidence="2 3" key="1">
    <citation type="submission" date="2017-11" db="EMBL/GenBank/DDBJ databases">
        <title>De-novo sequencing of pomegranate (Punica granatum L.) genome.</title>
        <authorList>
            <person name="Akparov Z."/>
            <person name="Amiraslanov A."/>
            <person name="Hajiyeva S."/>
            <person name="Abbasov M."/>
            <person name="Kaur K."/>
            <person name="Hamwieh A."/>
            <person name="Solovyev V."/>
            <person name="Salamov A."/>
            <person name="Braich B."/>
            <person name="Kosarev P."/>
            <person name="Mahmoud A."/>
            <person name="Hajiyev E."/>
            <person name="Babayeva S."/>
            <person name="Izzatullayeva V."/>
            <person name="Mammadov A."/>
            <person name="Mammadov A."/>
            <person name="Sharifova S."/>
            <person name="Ojaghi J."/>
            <person name="Eynullazada K."/>
            <person name="Bayramov B."/>
            <person name="Abdulazimova A."/>
            <person name="Shahmuradov I."/>
        </authorList>
    </citation>
    <scope>NUCLEOTIDE SEQUENCE [LARGE SCALE GENOMIC DNA]</scope>
    <source>
        <strain evidence="3">cv. AG2017</strain>
        <tissue evidence="2">Leaf</tissue>
    </source>
</reference>
<feature type="compositionally biased region" description="Basic and acidic residues" evidence="1">
    <location>
        <begin position="126"/>
        <end position="138"/>
    </location>
</feature>
<dbReference type="PANTHER" id="PTHR33223:SF11">
    <property type="entry name" value="ELEMENT PROTEIN, PUTATIVE-RELATED"/>
    <property type="match status" value="1"/>
</dbReference>
<evidence type="ECO:0000256" key="1">
    <source>
        <dbReference type="SAM" id="MobiDB-lite"/>
    </source>
</evidence>
<accession>A0A2I0I9Y0</accession>
<gene>
    <name evidence="2" type="ORF">CRG98_038825</name>
</gene>
<name>A0A2I0I9Y0_PUNGR</name>
<dbReference type="STRING" id="22663.A0A2I0I9Y0"/>
<sequence length="260" mass="28622">MVTFGGGPDEDPNVHISNFLMICSTFNLNGVSDDVIRLRLFPFSLRDAAKEWLLSQPPESIATWDDLAAKFYPPSKIAKSRTEFIAFKQFESGNQPASLRSLEAQVGQMAQALNNRAQGSLPSNTEEWKNTGGSEKDNLTGASASQNPCHSTGSLEEGSTSGATAPNFSALALPENSGFRAITPPIRCQGIELTAHVMNQMKKEESPRKARIRTSLKPRRGFIHRCPLLSELKRKRMRSSSRGFSMCSRNCKSTFHCRGP</sequence>
<evidence type="ECO:0000313" key="3">
    <source>
        <dbReference type="Proteomes" id="UP000233551"/>
    </source>
</evidence>
<dbReference type="AlphaFoldDB" id="A0A2I0I9Y0"/>
<evidence type="ECO:0000313" key="2">
    <source>
        <dbReference type="EMBL" id="PKI40814.1"/>
    </source>
</evidence>
<feature type="compositionally biased region" description="Polar residues" evidence="1">
    <location>
        <begin position="115"/>
        <end position="125"/>
    </location>
</feature>
<organism evidence="2 3">
    <name type="scientific">Punica granatum</name>
    <name type="common">Pomegranate</name>
    <dbReference type="NCBI Taxonomy" id="22663"/>
    <lineage>
        <taxon>Eukaryota</taxon>
        <taxon>Viridiplantae</taxon>
        <taxon>Streptophyta</taxon>
        <taxon>Embryophyta</taxon>
        <taxon>Tracheophyta</taxon>
        <taxon>Spermatophyta</taxon>
        <taxon>Magnoliopsida</taxon>
        <taxon>eudicotyledons</taxon>
        <taxon>Gunneridae</taxon>
        <taxon>Pentapetalae</taxon>
        <taxon>rosids</taxon>
        <taxon>malvids</taxon>
        <taxon>Myrtales</taxon>
        <taxon>Lythraceae</taxon>
        <taxon>Punica</taxon>
    </lineage>
</organism>
<protein>
    <recommendedName>
        <fullName evidence="4">Retrotransposon gag domain-containing protein</fullName>
    </recommendedName>
</protein>
<proteinExistence type="predicted"/>
<evidence type="ECO:0008006" key="4">
    <source>
        <dbReference type="Google" id="ProtNLM"/>
    </source>
</evidence>
<dbReference type="EMBL" id="PGOL01003489">
    <property type="protein sequence ID" value="PKI40814.1"/>
    <property type="molecule type" value="Genomic_DNA"/>
</dbReference>